<evidence type="ECO:0000256" key="1">
    <source>
        <dbReference type="ARBA" id="ARBA00023002"/>
    </source>
</evidence>
<keyword evidence="5" id="KW-1185">Reference proteome</keyword>
<dbReference type="InterPro" id="IPR050740">
    <property type="entry name" value="Aldehyde_DH_Superfamily"/>
</dbReference>
<dbReference type="InterPro" id="IPR016161">
    <property type="entry name" value="Ald_DH/histidinol_DH"/>
</dbReference>
<dbReference type="EMBL" id="FZNP01000001">
    <property type="protein sequence ID" value="SNR23647.1"/>
    <property type="molecule type" value="Genomic_DNA"/>
</dbReference>
<dbReference type="Gene3D" id="3.40.605.10">
    <property type="entry name" value="Aldehyde Dehydrogenase, Chain A, domain 1"/>
    <property type="match status" value="1"/>
</dbReference>
<proteinExistence type="predicted"/>
<feature type="domain" description="Aldehyde dehydrogenase" evidence="3">
    <location>
        <begin position="21"/>
        <end position="443"/>
    </location>
</feature>
<dbReference type="Pfam" id="PF00171">
    <property type="entry name" value="Aldedh"/>
    <property type="match status" value="1"/>
</dbReference>
<keyword evidence="1" id="KW-0560">Oxidoreductase</keyword>
<evidence type="ECO:0000256" key="2">
    <source>
        <dbReference type="SAM" id="MobiDB-lite"/>
    </source>
</evidence>
<dbReference type="RefSeq" id="WP_218825888.1">
    <property type="nucleotide sequence ID" value="NZ_FZNP01000001.1"/>
</dbReference>
<organism evidence="4 5">
    <name type="scientific">Actinomadura mexicana</name>
    <dbReference type="NCBI Taxonomy" id="134959"/>
    <lineage>
        <taxon>Bacteria</taxon>
        <taxon>Bacillati</taxon>
        <taxon>Actinomycetota</taxon>
        <taxon>Actinomycetes</taxon>
        <taxon>Streptosporangiales</taxon>
        <taxon>Thermomonosporaceae</taxon>
        <taxon>Actinomadura</taxon>
    </lineage>
</organism>
<reference evidence="5" key="1">
    <citation type="submission" date="2017-06" db="EMBL/GenBank/DDBJ databases">
        <authorList>
            <person name="Varghese N."/>
            <person name="Submissions S."/>
        </authorList>
    </citation>
    <scope>NUCLEOTIDE SEQUENCE [LARGE SCALE GENOMIC DNA]</scope>
    <source>
        <strain evidence="5">DSM 44485</strain>
    </source>
</reference>
<dbReference type="Gene3D" id="3.40.309.10">
    <property type="entry name" value="Aldehyde Dehydrogenase, Chain A, domain 2"/>
    <property type="match status" value="1"/>
</dbReference>
<evidence type="ECO:0000313" key="4">
    <source>
        <dbReference type="EMBL" id="SNR23647.1"/>
    </source>
</evidence>
<protein>
    <submittedName>
        <fullName evidence="4">NADP-dependent aldehyde dehydrogenase</fullName>
    </submittedName>
</protein>
<evidence type="ECO:0000259" key="3">
    <source>
        <dbReference type="Pfam" id="PF00171"/>
    </source>
</evidence>
<evidence type="ECO:0000313" key="5">
    <source>
        <dbReference type="Proteomes" id="UP000198420"/>
    </source>
</evidence>
<gene>
    <name evidence="4" type="ORF">SAMN06265355_101190</name>
</gene>
<sequence length="511" mass="51930">MAQLTGQMLIGSERVTGPGRAITAADPRTGERLEPEYRHGGDAEVDRACALAEDAFDAYRATGPEERAAFLDAIAGRLDARAADLVRRAAAETGLPAARLTGEVARTSGQLRLFAADLRAAATPGITARHGSNPPEGAGRAGGPAVSVDPAGEGTPEIRQGRVPLGPVAVFGASNFPLAFSVAGGDTAAALAAGCPVIFKAHDAHPGTCELAGGAVAEAVREAGLPEGVFSMLYGDGPTLGTALVTDPRVQAVGFTGSRKAGLAIARAAAARPRPIPVYAEMSSVNPVFLLPDALAEGAAELAEEYAGSVTLGAGQFCTNPGLVFAVDGPGLDAFLDAAATAIEADPGAPMLTRSLARAYAEGVEKLERRPGVEILARGREPDAAAGCRAALAVVDAGDFGPDLQDEIFGACSLVVRCADLDEVAGLARGLEGQLTATIHGGGEAAARLLPVLERLAGRILWGGWPTGVRVGHAMVHGGPYPATSDARATSVGSLAVERFQRPIAYQGVPR</sequence>
<dbReference type="AlphaFoldDB" id="A0A238UPR5"/>
<dbReference type="PANTHER" id="PTHR43353">
    <property type="entry name" value="SUCCINATE-SEMIALDEHYDE DEHYDROGENASE, MITOCHONDRIAL"/>
    <property type="match status" value="1"/>
</dbReference>
<name>A0A238UPR5_9ACTN</name>
<dbReference type="InterPro" id="IPR016162">
    <property type="entry name" value="Ald_DH_N"/>
</dbReference>
<dbReference type="Proteomes" id="UP000198420">
    <property type="component" value="Unassembled WGS sequence"/>
</dbReference>
<dbReference type="PANTHER" id="PTHR43353:SF3">
    <property type="entry name" value="ALDEHYDE DEHYDROGENASE-RELATED"/>
    <property type="match status" value="1"/>
</dbReference>
<dbReference type="SUPFAM" id="SSF53720">
    <property type="entry name" value="ALDH-like"/>
    <property type="match status" value="1"/>
</dbReference>
<feature type="region of interest" description="Disordered" evidence="2">
    <location>
        <begin position="125"/>
        <end position="158"/>
    </location>
</feature>
<dbReference type="CDD" id="cd07129">
    <property type="entry name" value="ALDH_KGSADH"/>
    <property type="match status" value="1"/>
</dbReference>
<dbReference type="InterPro" id="IPR044151">
    <property type="entry name" value="ALDH_KGSADH"/>
</dbReference>
<dbReference type="InterPro" id="IPR015590">
    <property type="entry name" value="Aldehyde_DH_dom"/>
</dbReference>
<dbReference type="GO" id="GO:0016620">
    <property type="term" value="F:oxidoreductase activity, acting on the aldehyde or oxo group of donors, NAD or NADP as acceptor"/>
    <property type="evidence" value="ECO:0007669"/>
    <property type="project" value="InterPro"/>
</dbReference>
<accession>A0A238UPR5</accession>
<dbReference type="InterPro" id="IPR016163">
    <property type="entry name" value="Ald_DH_C"/>
</dbReference>